<comment type="caution">
    <text evidence="1">The sequence shown here is derived from an EMBL/GenBank/DDBJ whole genome shotgun (WGS) entry which is preliminary data.</text>
</comment>
<accession>A0AC61R6T9</accession>
<reference evidence="1" key="1">
    <citation type="submission" date="2019-04" db="EMBL/GenBank/DDBJ databases">
        <title>Microbes associate with the intestines of laboratory mice.</title>
        <authorList>
            <person name="Navarre W."/>
            <person name="Wong E."/>
            <person name="Huang K."/>
            <person name="Tropini C."/>
            <person name="Ng K."/>
            <person name="Yu B."/>
        </authorList>
    </citation>
    <scope>NUCLEOTIDE SEQUENCE</scope>
    <source>
        <strain evidence="1">NM09_H32</strain>
    </source>
</reference>
<evidence type="ECO:0000313" key="2">
    <source>
        <dbReference type="Proteomes" id="UP000308836"/>
    </source>
</evidence>
<sequence length="368" mass="41103">MEKKNTNTKYWIFGSIAFLVLVIALVASTTYRPKSAVQTFNETYTDLGFDTPITFQATCTEAEFEKYESILKSTFVDYNKIFDQYDEYEGVNNVYTLNQEAYDHPVEVPKAMIECLDMAIRAGEMDERFDISEGKVLTLWHDAREADTPYVPKDADIQAARQHEGIAALAIDHDKNTVAFTDPNLKLDLGAIAKGYTAGVCAKRLHEAGLDNGYINAGGNVVLLGEKPDGKDWVIGIQSPDQSPSVVQFVTRRPVVMVTSGDYQRYMEVDGKRYSHIIDPTTGYPAAFMRSVTVIADADQSAWADAMSTTLFCMRVEDGMKFCEDNALQAVWITDKEQSVPGLEPDFKTPQYNIYCTPGLKDALKLTM</sequence>
<keyword evidence="1" id="KW-0808">Transferase</keyword>
<keyword evidence="2" id="KW-1185">Reference proteome</keyword>
<gene>
    <name evidence="1" type="ORF">E5336_07795</name>
</gene>
<name>A0AC61R6T9_9FIRM</name>
<proteinExistence type="predicted"/>
<organism evidence="1 2">
    <name type="scientific">Dubosiella muris</name>
    <dbReference type="NCBI Taxonomy" id="3038133"/>
    <lineage>
        <taxon>Bacteria</taxon>
        <taxon>Bacillati</taxon>
        <taxon>Bacillota</taxon>
        <taxon>Erysipelotrichia</taxon>
        <taxon>Erysipelotrichales</taxon>
        <taxon>Erysipelotrichaceae</taxon>
        <taxon>Dubosiella</taxon>
    </lineage>
</organism>
<evidence type="ECO:0000313" key="1">
    <source>
        <dbReference type="EMBL" id="TGY65586.1"/>
    </source>
</evidence>
<protein>
    <submittedName>
        <fullName evidence="1">FAD:protein FMN transferase</fullName>
    </submittedName>
</protein>
<dbReference type="Proteomes" id="UP000308836">
    <property type="component" value="Unassembled WGS sequence"/>
</dbReference>
<dbReference type="EMBL" id="SRYG01000015">
    <property type="protein sequence ID" value="TGY65586.1"/>
    <property type="molecule type" value="Genomic_DNA"/>
</dbReference>